<dbReference type="Proteomes" id="UP000682733">
    <property type="component" value="Unassembled WGS sequence"/>
</dbReference>
<reference evidence="3" key="1">
    <citation type="submission" date="2021-02" db="EMBL/GenBank/DDBJ databases">
        <authorList>
            <person name="Nowell W R."/>
        </authorList>
    </citation>
    <scope>NUCLEOTIDE SEQUENCE</scope>
</reference>
<name>A0A8S2JQL0_9BILA</name>
<dbReference type="Gene3D" id="3.30.420.10">
    <property type="entry name" value="Ribonuclease H-like superfamily/Ribonuclease H"/>
    <property type="match status" value="1"/>
</dbReference>
<dbReference type="PROSITE" id="PS50994">
    <property type="entry name" value="INTEGRASE"/>
    <property type="match status" value="1"/>
</dbReference>
<dbReference type="GO" id="GO:0003676">
    <property type="term" value="F:nucleic acid binding"/>
    <property type="evidence" value="ECO:0007669"/>
    <property type="project" value="InterPro"/>
</dbReference>
<dbReference type="GO" id="GO:0015074">
    <property type="term" value="P:DNA integration"/>
    <property type="evidence" value="ECO:0007669"/>
    <property type="project" value="InterPro"/>
</dbReference>
<accession>A0A8S2JQL0</accession>
<dbReference type="EMBL" id="CAJOBA010007679">
    <property type="protein sequence ID" value="CAF3809235.1"/>
    <property type="molecule type" value="Genomic_DNA"/>
</dbReference>
<evidence type="ECO:0000313" key="2">
    <source>
        <dbReference type="EMBL" id="CAF1041095.1"/>
    </source>
</evidence>
<dbReference type="InterPro" id="IPR001584">
    <property type="entry name" value="Integrase_cat-core"/>
</dbReference>
<sequence length="477" mass="53882">MRQSFISISVSTDNRNNTNNTITSNGDSESRFFKEADHYISTLKEKYREKTVITKRSHDDILIALRMDRGVMTPRLQIDLIDMRSRPDIIVSKDFVCSWILNCKDHFSKFTWAFPLKAKSPEEVVIHLRMLFFTFGPCRLLHSDNGREFVNKLVVDLKNLFPNMFIVHGLPRNPKCQGFVERANAVLCASLGKWLSSTGSLHWSESLMPVVYGINTRVAGGTKCTSYEVMFGQKPRSDCVFWDNIRVVGVVEHDDLPKDIHEMIQNAENIEDDQNVASSSNFTDHEVVADIASLPSLYNPSNIVIINTNPVPNDLNIVSGTIVVDPTQEIRKFAAENYLNEANKRQKTYDDHMKNLSVVYHVGDCVGVRIDKVDRTNTDAKILPCIILSKSTKNNSSCFRLACQFGKISSSFDVDSLVDLRTAIPVELQSPDETLLEEIIFIQASKYLSRGAVLNATCDLIQAACAYSYEMEDTRNI</sequence>
<gene>
    <name evidence="2" type="ORF">OVA965_LOCUS16488</name>
    <name evidence="3" type="ORF">TMI583_LOCUS16497</name>
</gene>
<proteinExistence type="predicted"/>
<dbReference type="Proteomes" id="UP000677228">
    <property type="component" value="Unassembled WGS sequence"/>
</dbReference>
<dbReference type="AlphaFoldDB" id="A0A8S2JQL0"/>
<evidence type="ECO:0000313" key="4">
    <source>
        <dbReference type="Proteomes" id="UP000682733"/>
    </source>
</evidence>
<protein>
    <recommendedName>
        <fullName evidence="1">Integrase catalytic domain-containing protein</fullName>
    </recommendedName>
</protein>
<evidence type="ECO:0000313" key="3">
    <source>
        <dbReference type="EMBL" id="CAF3809235.1"/>
    </source>
</evidence>
<feature type="domain" description="Integrase catalytic" evidence="1">
    <location>
        <begin position="70"/>
        <end position="234"/>
    </location>
</feature>
<dbReference type="InterPro" id="IPR012337">
    <property type="entry name" value="RNaseH-like_sf"/>
</dbReference>
<dbReference type="PANTHER" id="PTHR46585:SF3">
    <property type="entry name" value="INTEGRASE CATALYTIC DOMAIN-CONTAINING PROTEIN"/>
    <property type="match status" value="1"/>
</dbReference>
<evidence type="ECO:0000259" key="1">
    <source>
        <dbReference type="PROSITE" id="PS50994"/>
    </source>
</evidence>
<dbReference type="SUPFAM" id="SSF53098">
    <property type="entry name" value="Ribonuclease H-like"/>
    <property type="match status" value="1"/>
</dbReference>
<organism evidence="3 4">
    <name type="scientific">Didymodactylos carnosus</name>
    <dbReference type="NCBI Taxonomy" id="1234261"/>
    <lineage>
        <taxon>Eukaryota</taxon>
        <taxon>Metazoa</taxon>
        <taxon>Spiralia</taxon>
        <taxon>Gnathifera</taxon>
        <taxon>Rotifera</taxon>
        <taxon>Eurotatoria</taxon>
        <taxon>Bdelloidea</taxon>
        <taxon>Philodinida</taxon>
        <taxon>Philodinidae</taxon>
        <taxon>Didymodactylos</taxon>
    </lineage>
</organism>
<dbReference type="EMBL" id="CAJNOK010007668">
    <property type="protein sequence ID" value="CAF1041095.1"/>
    <property type="molecule type" value="Genomic_DNA"/>
</dbReference>
<dbReference type="InterPro" id="IPR036397">
    <property type="entry name" value="RNaseH_sf"/>
</dbReference>
<comment type="caution">
    <text evidence="3">The sequence shown here is derived from an EMBL/GenBank/DDBJ whole genome shotgun (WGS) entry which is preliminary data.</text>
</comment>
<dbReference type="PANTHER" id="PTHR46585">
    <property type="entry name" value="INTEGRASE CORE DOMAIN CONTAINING PROTEIN"/>
    <property type="match status" value="1"/>
</dbReference>